<reference evidence="2" key="1">
    <citation type="submission" date="2009-12" db="EMBL/GenBank/DDBJ databases">
        <title>Sequence of Clostridiales genomosp. BVAB3 str. UPII9-5.</title>
        <authorList>
            <person name="Madupu R."/>
            <person name="Durkin A.S."/>
            <person name="Torralba M."/>
            <person name="Methe B."/>
            <person name="Sutton G.G."/>
            <person name="Strausberg R.L."/>
            <person name="Nelson K.E."/>
        </authorList>
    </citation>
    <scope>NUCLEOTIDE SEQUENCE [LARGE SCALE GENOMIC DNA]</scope>
    <source>
        <strain evidence="2">W1219</strain>
    </source>
</reference>
<evidence type="ECO:0008006" key="3">
    <source>
        <dbReference type="Google" id="ProtNLM"/>
    </source>
</evidence>
<organism evidence="1 2">
    <name type="scientific">Bulleidia extructa W1219</name>
    <dbReference type="NCBI Taxonomy" id="679192"/>
    <lineage>
        <taxon>Bacteria</taxon>
        <taxon>Bacillati</taxon>
        <taxon>Bacillota</taxon>
        <taxon>Erysipelotrichia</taxon>
        <taxon>Erysipelotrichales</taxon>
        <taxon>Erysipelotrichaceae</taxon>
        <taxon>Bulleidia</taxon>
    </lineage>
</organism>
<comment type="caution">
    <text evidence="1">The sequence shown here is derived from an EMBL/GenBank/DDBJ whole genome shotgun (WGS) entry which is preliminary data.</text>
</comment>
<dbReference type="EMBL" id="ADFR01000009">
    <property type="protein sequence ID" value="EFC05607.1"/>
    <property type="molecule type" value="Genomic_DNA"/>
</dbReference>
<name>D2MPJ5_9FIRM</name>
<dbReference type="STRING" id="679192.HMPREF9013_1311"/>
<evidence type="ECO:0000313" key="1">
    <source>
        <dbReference type="EMBL" id="EFC05607.1"/>
    </source>
</evidence>
<dbReference type="Proteomes" id="UP000005017">
    <property type="component" value="Unassembled WGS sequence"/>
</dbReference>
<gene>
    <name evidence="1" type="ORF">HMPREF9013_1311</name>
</gene>
<dbReference type="eggNOG" id="ENOG5033ZT0">
    <property type="taxonomic scope" value="Bacteria"/>
</dbReference>
<accession>D2MPJ5</accession>
<dbReference type="OrthoDB" id="9784272at2"/>
<proteinExistence type="predicted"/>
<dbReference type="AlphaFoldDB" id="D2MPJ5"/>
<protein>
    <recommendedName>
        <fullName evidence="3">Phage transcriptional regulator, RinA family</fullName>
    </recommendedName>
</protein>
<sequence length="150" mass="18267">MTDYYEDRDSIQQVDRELRSYYFYLQKIERLQEKIYEIDVKLTSVGSPPIRSLEEAKYQRGTRIYSDVNLLELFEEQDELIKQKQDLIYLVSRMQKRLCRLSDEEMKLIEQRYRFKKTLRELAVVEYGGKSTMSRRLDEILIKLKNDVEF</sequence>
<evidence type="ECO:0000313" key="2">
    <source>
        <dbReference type="Proteomes" id="UP000005017"/>
    </source>
</evidence>
<dbReference type="RefSeq" id="WP_006627308.1">
    <property type="nucleotide sequence ID" value="NZ_ADFR01000009.1"/>
</dbReference>
<keyword evidence="2" id="KW-1185">Reference proteome</keyword>